<keyword evidence="3" id="KW-1185">Reference proteome</keyword>
<dbReference type="InterPro" id="IPR036259">
    <property type="entry name" value="MFS_trans_sf"/>
</dbReference>
<evidence type="ECO:0000313" key="2">
    <source>
        <dbReference type="EMBL" id="VDK60283.1"/>
    </source>
</evidence>
<keyword evidence="1" id="KW-0472">Membrane</keyword>
<reference evidence="2 3" key="2">
    <citation type="submission" date="2018-11" db="EMBL/GenBank/DDBJ databases">
        <authorList>
            <consortium name="Pathogen Informatics"/>
        </authorList>
    </citation>
    <scope>NUCLEOTIDE SEQUENCE [LARGE SCALE GENOMIC DNA]</scope>
</reference>
<keyword evidence="1" id="KW-1133">Transmembrane helix</keyword>
<dbReference type="SUPFAM" id="SSF103473">
    <property type="entry name" value="MFS general substrate transporter"/>
    <property type="match status" value="1"/>
</dbReference>
<dbReference type="EMBL" id="UYRT01021934">
    <property type="protein sequence ID" value="VDK60283.1"/>
    <property type="molecule type" value="Genomic_DNA"/>
</dbReference>
<proteinExistence type="predicted"/>
<protein>
    <submittedName>
        <fullName evidence="4">MFS domain-containing protein</fullName>
    </submittedName>
</protein>
<dbReference type="WBParaSite" id="GPUH_0000797601-mRNA-1">
    <property type="protein sequence ID" value="GPUH_0000797601-mRNA-1"/>
    <property type="gene ID" value="GPUH_0000797601"/>
</dbReference>
<dbReference type="GO" id="GO:0016020">
    <property type="term" value="C:membrane"/>
    <property type="evidence" value="ECO:0007669"/>
    <property type="project" value="TreeGrafter"/>
</dbReference>
<dbReference type="InterPro" id="IPR011701">
    <property type="entry name" value="MFS"/>
</dbReference>
<dbReference type="Gene3D" id="1.20.1250.20">
    <property type="entry name" value="MFS general substrate transporter like domains"/>
    <property type="match status" value="1"/>
</dbReference>
<feature type="transmembrane region" description="Helical" evidence="1">
    <location>
        <begin position="31"/>
        <end position="50"/>
    </location>
</feature>
<dbReference type="PANTHER" id="PTHR45757:SF23">
    <property type="entry name" value="MAJOR FACILITATOR SUPERFAMILY (MFS) PROFILE DOMAIN-CONTAINING PROTEIN"/>
    <property type="match status" value="1"/>
</dbReference>
<reference evidence="4" key="1">
    <citation type="submission" date="2016-06" db="UniProtKB">
        <authorList>
            <consortium name="WormBaseParasite"/>
        </authorList>
    </citation>
    <scope>IDENTIFICATION</scope>
</reference>
<accession>A0A183DGX6</accession>
<dbReference type="Pfam" id="PF07690">
    <property type="entry name" value="MFS_1"/>
    <property type="match status" value="1"/>
</dbReference>
<organism evidence="4">
    <name type="scientific">Gongylonema pulchrum</name>
    <dbReference type="NCBI Taxonomy" id="637853"/>
    <lineage>
        <taxon>Eukaryota</taxon>
        <taxon>Metazoa</taxon>
        <taxon>Ecdysozoa</taxon>
        <taxon>Nematoda</taxon>
        <taxon>Chromadorea</taxon>
        <taxon>Rhabditida</taxon>
        <taxon>Spirurina</taxon>
        <taxon>Spiruromorpha</taxon>
        <taxon>Spiruroidea</taxon>
        <taxon>Gongylonematidae</taxon>
        <taxon>Gongylonema</taxon>
    </lineage>
</organism>
<dbReference type="PANTHER" id="PTHR45757">
    <property type="entry name" value="PROTEIN CBG23364-RELATED"/>
    <property type="match status" value="1"/>
</dbReference>
<dbReference type="GO" id="GO:0022857">
    <property type="term" value="F:transmembrane transporter activity"/>
    <property type="evidence" value="ECO:0007669"/>
    <property type="project" value="InterPro"/>
</dbReference>
<evidence type="ECO:0000313" key="3">
    <source>
        <dbReference type="Proteomes" id="UP000271098"/>
    </source>
</evidence>
<sequence length="115" mass="13021">MSCLVAYIQLSPTVTMPLSGALCQSRLGWPMVFYVHGVLSLLLFIIYGFFYRNNPSKHPMVSTAEMRKISAGKSTLKYVLHASFRTIRCVEYDKKGTQFIILKVKTSTTFTPSKM</sequence>
<dbReference type="OrthoDB" id="2985014at2759"/>
<dbReference type="Proteomes" id="UP000271098">
    <property type="component" value="Unassembled WGS sequence"/>
</dbReference>
<keyword evidence="1" id="KW-0812">Transmembrane</keyword>
<dbReference type="AlphaFoldDB" id="A0A183DGX6"/>
<name>A0A183DGX6_9BILA</name>
<evidence type="ECO:0000313" key="4">
    <source>
        <dbReference type="WBParaSite" id="GPUH_0000797601-mRNA-1"/>
    </source>
</evidence>
<evidence type="ECO:0000256" key="1">
    <source>
        <dbReference type="SAM" id="Phobius"/>
    </source>
</evidence>
<gene>
    <name evidence="2" type="ORF">GPUH_LOCUS7966</name>
</gene>